<protein>
    <submittedName>
        <fullName evidence="6">Type 1 fimbrial protein</fullName>
    </submittedName>
</protein>
<sequence length="180" mass="18383">MIKRSLPMALCIASTILAASSAMAADGTITFTGKVLDNSCTIAGGGGGTANFAVNLPNVNKTALASAGAFAGATPFQIQLSNCESTKVSTLFEMGPNVDVNTGDLKNTAPSGASNVQVRITNGDDDSPINIAQASQGSHKVDIDSTSKKAILKYYAKYIATGAASAGNVDTTVMYSMIYE</sequence>
<dbReference type="EMBL" id="RYYV01000003">
    <property type="protein sequence ID" value="RUL78239.1"/>
    <property type="molecule type" value="Genomic_DNA"/>
</dbReference>
<dbReference type="RefSeq" id="WP_126683675.1">
    <property type="nucleotide sequence ID" value="NZ_RYYV01000003.1"/>
</dbReference>
<dbReference type="AlphaFoldDB" id="A0A3S0Q646"/>
<keyword evidence="7" id="KW-1185">Reference proteome</keyword>
<evidence type="ECO:0000256" key="4">
    <source>
        <dbReference type="ARBA" id="ARBA00023263"/>
    </source>
</evidence>
<dbReference type="InterPro" id="IPR050263">
    <property type="entry name" value="Bact_Fimbrial_Adh_Pro"/>
</dbReference>
<dbReference type="InterPro" id="IPR008966">
    <property type="entry name" value="Adhesion_dom_sf"/>
</dbReference>
<comment type="subcellular location">
    <subcellularLocation>
        <location evidence="1">Fimbrium</location>
    </subcellularLocation>
</comment>
<keyword evidence="4" id="KW-0281">Fimbrium</keyword>
<keyword evidence="3 5" id="KW-0732">Signal</keyword>
<evidence type="ECO:0000256" key="3">
    <source>
        <dbReference type="ARBA" id="ARBA00022729"/>
    </source>
</evidence>
<evidence type="ECO:0000256" key="2">
    <source>
        <dbReference type="ARBA" id="ARBA00006671"/>
    </source>
</evidence>
<dbReference type="GO" id="GO:0043709">
    <property type="term" value="P:cell adhesion involved in single-species biofilm formation"/>
    <property type="evidence" value="ECO:0007669"/>
    <property type="project" value="TreeGrafter"/>
</dbReference>
<evidence type="ECO:0000256" key="5">
    <source>
        <dbReference type="SAM" id="SignalP"/>
    </source>
</evidence>
<dbReference type="GO" id="GO:0009289">
    <property type="term" value="C:pilus"/>
    <property type="evidence" value="ECO:0007669"/>
    <property type="project" value="UniProtKB-SubCell"/>
</dbReference>
<dbReference type="Pfam" id="PF16970">
    <property type="entry name" value="FimA"/>
    <property type="match status" value="1"/>
</dbReference>
<proteinExistence type="inferred from homology"/>
<accession>A0A3S0Q646</accession>
<feature type="signal peptide" evidence="5">
    <location>
        <begin position="1"/>
        <end position="24"/>
    </location>
</feature>
<evidence type="ECO:0000313" key="6">
    <source>
        <dbReference type="EMBL" id="RUL78239.1"/>
    </source>
</evidence>
<dbReference type="PANTHER" id="PTHR33420:SF3">
    <property type="entry name" value="FIMBRIAL SUBUNIT ELFA"/>
    <property type="match status" value="1"/>
</dbReference>
<dbReference type="OrthoDB" id="5957148at2"/>
<reference evidence="6 7" key="1">
    <citation type="submission" date="2018-12" db="EMBL/GenBank/DDBJ databases">
        <title>Dyella dinghuensis sp. nov. DHOA06 and Dyella choica sp. nov. 4M-K27, isolated from forest soil.</title>
        <authorList>
            <person name="Qiu L.-H."/>
            <person name="Gao Z.-H."/>
        </authorList>
    </citation>
    <scope>NUCLEOTIDE SEQUENCE [LARGE SCALE GENOMIC DNA]</scope>
    <source>
        <strain evidence="6 7">4M-K27</strain>
    </source>
</reference>
<name>A0A3S0Q646_9GAMM</name>
<comment type="caution">
    <text evidence="6">The sequence shown here is derived from an EMBL/GenBank/DDBJ whole genome shotgun (WGS) entry which is preliminary data.</text>
</comment>
<dbReference type="InterPro" id="IPR036937">
    <property type="entry name" value="Adhesion_dom_fimbrial_sf"/>
</dbReference>
<gene>
    <name evidence="6" type="ORF">EKH80_05230</name>
</gene>
<dbReference type="PANTHER" id="PTHR33420">
    <property type="entry name" value="FIMBRIAL SUBUNIT ELFA-RELATED"/>
    <property type="match status" value="1"/>
</dbReference>
<evidence type="ECO:0000256" key="1">
    <source>
        <dbReference type="ARBA" id="ARBA00004561"/>
    </source>
</evidence>
<dbReference type="Gene3D" id="2.60.40.1090">
    <property type="entry name" value="Fimbrial-type adhesion domain"/>
    <property type="match status" value="1"/>
</dbReference>
<dbReference type="Proteomes" id="UP000274358">
    <property type="component" value="Unassembled WGS sequence"/>
</dbReference>
<feature type="chain" id="PRO_5018703409" evidence="5">
    <location>
        <begin position="25"/>
        <end position="180"/>
    </location>
</feature>
<comment type="similarity">
    <text evidence="2">Belongs to the fimbrial protein family.</text>
</comment>
<dbReference type="InterPro" id="IPR039458">
    <property type="entry name" value="FimA-like"/>
</dbReference>
<organism evidence="6 7">
    <name type="scientific">Dyella choica</name>
    <dbReference type="NCBI Taxonomy" id="1927959"/>
    <lineage>
        <taxon>Bacteria</taxon>
        <taxon>Pseudomonadati</taxon>
        <taxon>Pseudomonadota</taxon>
        <taxon>Gammaproteobacteria</taxon>
        <taxon>Lysobacterales</taxon>
        <taxon>Rhodanobacteraceae</taxon>
        <taxon>Dyella</taxon>
    </lineage>
</organism>
<dbReference type="SUPFAM" id="SSF49401">
    <property type="entry name" value="Bacterial adhesins"/>
    <property type="match status" value="1"/>
</dbReference>
<evidence type="ECO:0000313" key="7">
    <source>
        <dbReference type="Proteomes" id="UP000274358"/>
    </source>
</evidence>